<gene>
    <name evidence="5" type="ORF">PLICRDRAFT_47339</name>
</gene>
<dbReference type="GO" id="GO:0000214">
    <property type="term" value="C:tRNA-intron endonuclease complex"/>
    <property type="evidence" value="ECO:0007669"/>
    <property type="project" value="TreeGrafter"/>
</dbReference>
<dbReference type="EMBL" id="KN832579">
    <property type="protein sequence ID" value="KII83286.1"/>
    <property type="molecule type" value="Genomic_DNA"/>
</dbReference>
<proteinExistence type="inferred from homology"/>
<evidence type="ECO:0000256" key="2">
    <source>
        <dbReference type="ARBA" id="ARBA00022694"/>
    </source>
</evidence>
<dbReference type="HOGENOM" id="CLU_028449_0_0_1"/>
<feature type="domain" description="tRNA-splicing endonuclease subunit Sen54 N-terminal" evidence="4">
    <location>
        <begin position="81"/>
        <end position="160"/>
    </location>
</feature>
<keyword evidence="2" id="KW-0819">tRNA processing</keyword>
<evidence type="ECO:0000259" key="4">
    <source>
        <dbReference type="Pfam" id="PF12928"/>
    </source>
</evidence>
<dbReference type="PANTHER" id="PTHR21027:SF1">
    <property type="entry name" value="TRNA-SPLICING ENDONUCLEASE SUBUNIT SEN54"/>
    <property type="match status" value="1"/>
</dbReference>
<protein>
    <recommendedName>
        <fullName evidence="4">tRNA-splicing endonuclease subunit Sen54 N-terminal domain-containing protein</fullName>
    </recommendedName>
</protein>
<sequence>MDDFLEEPSAIPAPSLPSENAHDEEEQSSGDEDGGPDWTKLPSALNRPVIPKRGEKEFEPSSAGGSGLQQHVLDRARSAMFDALRATRTTSSKSISYGIWYPDLARVSVTVARGIHFTAMGHSVPRPIHTNEGIEKTQKRLEILPEEAIYLVERGAMFCWKESSVATSGTPIDGIGGSPMSVEQAFAEMIGTEDLTLEKYQVFSYLKRLGYAVTRANPPTPSYPIPPPLLTRKSSSYFAKFLSFFPRWFSRISMLFKRKMDWWQPVRFGNWLYHDKSYGSLFTSLRFLPSGHRIPLKASDANLPSSPYKIFYNLYKPSTPFRKTAPPPPDFSVVVVNARTTPMPSLQELASLFDVLPEIPPPLPRQRRPIQDPGASGKSLPTPTPKVELPWHRKLFSWAWPAAAAPAQPPPRKPHPFMALKAGKKTIVVAVVDSGSVGFFRFGEGAFAEWPMA</sequence>
<accession>A0A0C9SK83</accession>
<dbReference type="OrthoDB" id="408683at2759"/>
<evidence type="ECO:0000313" key="6">
    <source>
        <dbReference type="Proteomes" id="UP000053263"/>
    </source>
</evidence>
<dbReference type="Pfam" id="PF12928">
    <property type="entry name" value="tRNA_int_end_N2"/>
    <property type="match status" value="1"/>
</dbReference>
<organism evidence="5 6">
    <name type="scientific">Plicaturopsis crispa FD-325 SS-3</name>
    <dbReference type="NCBI Taxonomy" id="944288"/>
    <lineage>
        <taxon>Eukaryota</taxon>
        <taxon>Fungi</taxon>
        <taxon>Dikarya</taxon>
        <taxon>Basidiomycota</taxon>
        <taxon>Agaricomycotina</taxon>
        <taxon>Agaricomycetes</taxon>
        <taxon>Agaricomycetidae</taxon>
        <taxon>Amylocorticiales</taxon>
        <taxon>Amylocorticiaceae</taxon>
        <taxon>Plicatura</taxon>
        <taxon>Plicaturopsis crispa</taxon>
    </lineage>
</organism>
<comment type="similarity">
    <text evidence="1">Belongs to the SEN54 family.</text>
</comment>
<evidence type="ECO:0000313" key="5">
    <source>
        <dbReference type="EMBL" id="KII83286.1"/>
    </source>
</evidence>
<evidence type="ECO:0000256" key="1">
    <source>
        <dbReference type="ARBA" id="ARBA00005736"/>
    </source>
</evidence>
<dbReference type="Proteomes" id="UP000053263">
    <property type="component" value="Unassembled WGS sequence"/>
</dbReference>
<feature type="compositionally biased region" description="Acidic residues" evidence="3">
    <location>
        <begin position="22"/>
        <end position="35"/>
    </location>
</feature>
<reference evidence="5 6" key="1">
    <citation type="submission" date="2014-06" db="EMBL/GenBank/DDBJ databases">
        <title>Evolutionary Origins and Diversification of the Mycorrhizal Mutualists.</title>
        <authorList>
            <consortium name="DOE Joint Genome Institute"/>
            <consortium name="Mycorrhizal Genomics Consortium"/>
            <person name="Kohler A."/>
            <person name="Kuo A."/>
            <person name="Nagy L.G."/>
            <person name="Floudas D."/>
            <person name="Copeland A."/>
            <person name="Barry K.W."/>
            <person name="Cichocki N."/>
            <person name="Veneault-Fourrey C."/>
            <person name="LaButti K."/>
            <person name="Lindquist E.A."/>
            <person name="Lipzen A."/>
            <person name="Lundell T."/>
            <person name="Morin E."/>
            <person name="Murat C."/>
            <person name="Riley R."/>
            <person name="Ohm R."/>
            <person name="Sun H."/>
            <person name="Tunlid A."/>
            <person name="Henrissat B."/>
            <person name="Grigoriev I.V."/>
            <person name="Hibbett D.S."/>
            <person name="Martin F."/>
        </authorList>
    </citation>
    <scope>NUCLEOTIDE SEQUENCE [LARGE SCALE GENOMIC DNA]</scope>
    <source>
        <strain evidence="5 6">FD-325 SS-3</strain>
    </source>
</reference>
<dbReference type="InterPro" id="IPR024336">
    <property type="entry name" value="tRNA_splic_suSen54_N"/>
</dbReference>
<name>A0A0C9SK83_PLICR</name>
<dbReference type="AlphaFoldDB" id="A0A0C9SK83"/>
<dbReference type="GO" id="GO:0000379">
    <property type="term" value="P:tRNA-type intron splice site recognition and cleavage"/>
    <property type="evidence" value="ECO:0007669"/>
    <property type="project" value="TreeGrafter"/>
</dbReference>
<feature type="region of interest" description="Disordered" evidence="3">
    <location>
        <begin position="363"/>
        <end position="384"/>
    </location>
</feature>
<dbReference type="PANTHER" id="PTHR21027">
    <property type="entry name" value="TRNA-SPLICING ENDONUCLEASE SUBUNIT SEN54"/>
    <property type="match status" value="1"/>
</dbReference>
<feature type="region of interest" description="Disordered" evidence="3">
    <location>
        <begin position="1"/>
        <end position="49"/>
    </location>
</feature>
<evidence type="ECO:0000256" key="3">
    <source>
        <dbReference type="SAM" id="MobiDB-lite"/>
    </source>
</evidence>
<dbReference type="InterPro" id="IPR024337">
    <property type="entry name" value="tRNA_splic_suSen54"/>
</dbReference>
<keyword evidence="6" id="KW-1185">Reference proteome</keyword>